<feature type="region of interest" description="Disordered" evidence="2">
    <location>
        <begin position="34"/>
        <end position="53"/>
    </location>
</feature>
<accession>A0ABS6UEV9</accession>
<dbReference type="Proteomes" id="UP000694300">
    <property type="component" value="Unassembled WGS sequence"/>
</dbReference>
<dbReference type="RefSeq" id="WP_218594739.1">
    <property type="nucleotide sequence ID" value="NZ_JADQDE010000613.1"/>
</dbReference>
<dbReference type="PANTHER" id="PTHR11364:SF27">
    <property type="entry name" value="SULFURTRANSFERASE"/>
    <property type="match status" value="1"/>
</dbReference>
<feature type="domain" description="Rhodanese" evidence="3">
    <location>
        <begin position="26"/>
        <end position="149"/>
    </location>
</feature>
<evidence type="ECO:0000313" key="4">
    <source>
        <dbReference type="EMBL" id="MBW0130793.1"/>
    </source>
</evidence>
<protein>
    <submittedName>
        <fullName evidence="4">Sulfurtransferase</fullName>
    </submittedName>
</protein>
<evidence type="ECO:0000313" key="5">
    <source>
        <dbReference type="Proteomes" id="UP000694300"/>
    </source>
</evidence>
<evidence type="ECO:0000256" key="2">
    <source>
        <dbReference type="SAM" id="MobiDB-lite"/>
    </source>
</evidence>
<dbReference type="PANTHER" id="PTHR11364">
    <property type="entry name" value="THIOSULFATE SULFERTANSFERASE"/>
    <property type="match status" value="1"/>
</dbReference>
<keyword evidence="5" id="KW-1185">Reference proteome</keyword>
<dbReference type="SMART" id="SM00450">
    <property type="entry name" value="RHOD"/>
    <property type="match status" value="2"/>
</dbReference>
<reference evidence="4 5" key="1">
    <citation type="submission" date="2020-11" db="EMBL/GenBank/DDBJ databases">
        <title>Pseudonocardia abyssalis sp. nov. and Pseudonocardia oceani sp. nov., description and phylogenomic analysis of two novel actinomycetes isolated from the deep Southern Ocean.</title>
        <authorList>
            <person name="Parra J."/>
        </authorList>
    </citation>
    <scope>NUCLEOTIDE SEQUENCE [LARGE SCALE GENOMIC DNA]</scope>
    <source>
        <strain evidence="5">KRD185</strain>
    </source>
</reference>
<dbReference type="InterPro" id="IPR045078">
    <property type="entry name" value="TST/MPST-like"/>
</dbReference>
<sequence>MCPVPAATSPLIRPAELSALLEGAPDAPRPVVIDVRRPPVAGPGGPPGREEYAASHVPGSVYLDLDTDLASPPGPEGRHPLPEPGRLQDALRAAGVRGSSHVVVLDHGDATMAGRAWWLLRWAGLPAERVQVLDGGWAAWTAAGLPVTGEPTPPVAGDVVVEPGSVPVLDADGAAGVVDAGGALVDARSGPRFRGETEPLDPVAGHVPGAVNLPAAELLGPDGFWPEPEVLAERLRALGVRDGDPAAAYCGSGVTAAALVLAAEHAGVRRADDPLALYVGSWSNWCALGRPVATGGA</sequence>
<feature type="region of interest" description="Disordered" evidence="2">
    <location>
        <begin position="64"/>
        <end position="85"/>
    </location>
</feature>
<gene>
    <name evidence="4" type="ORF">I4I82_24420</name>
</gene>
<dbReference type="EMBL" id="JADQDF010000001">
    <property type="protein sequence ID" value="MBW0130793.1"/>
    <property type="molecule type" value="Genomic_DNA"/>
</dbReference>
<keyword evidence="1" id="KW-0808">Transferase</keyword>
<evidence type="ECO:0000256" key="1">
    <source>
        <dbReference type="ARBA" id="ARBA00022679"/>
    </source>
</evidence>
<dbReference type="PROSITE" id="PS50206">
    <property type="entry name" value="RHODANESE_3"/>
    <property type="match status" value="2"/>
</dbReference>
<dbReference type="Pfam" id="PF00581">
    <property type="entry name" value="Rhodanese"/>
    <property type="match status" value="2"/>
</dbReference>
<comment type="caution">
    <text evidence="4">The sequence shown here is derived from an EMBL/GenBank/DDBJ whole genome shotgun (WGS) entry which is preliminary data.</text>
</comment>
<proteinExistence type="predicted"/>
<dbReference type="InterPro" id="IPR001763">
    <property type="entry name" value="Rhodanese-like_dom"/>
</dbReference>
<feature type="domain" description="Rhodanese" evidence="3">
    <location>
        <begin position="178"/>
        <end position="294"/>
    </location>
</feature>
<organism evidence="4 5">
    <name type="scientific">Pseudonocardia oceani</name>
    <dbReference type="NCBI Taxonomy" id="2792013"/>
    <lineage>
        <taxon>Bacteria</taxon>
        <taxon>Bacillati</taxon>
        <taxon>Actinomycetota</taxon>
        <taxon>Actinomycetes</taxon>
        <taxon>Pseudonocardiales</taxon>
        <taxon>Pseudonocardiaceae</taxon>
        <taxon>Pseudonocardia</taxon>
    </lineage>
</organism>
<name>A0ABS6UEV9_9PSEU</name>
<evidence type="ECO:0000259" key="3">
    <source>
        <dbReference type="PROSITE" id="PS50206"/>
    </source>
</evidence>
<dbReference type="CDD" id="cd01448">
    <property type="entry name" value="TST_Repeat_1"/>
    <property type="match status" value="1"/>
</dbReference>